<feature type="transmembrane region" description="Helical" evidence="1">
    <location>
        <begin position="6"/>
        <end position="26"/>
    </location>
</feature>
<dbReference type="EMBL" id="DVND01000165">
    <property type="protein sequence ID" value="HIU48993.1"/>
    <property type="molecule type" value="Genomic_DNA"/>
</dbReference>
<gene>
    <name evidence="2" type="ORF">IAB04_06480</name>
</gene>
<proteinExistence type="predicted"/>
<dbReference type="AlphaFoldDB" id="A0A9D1LVS2"/>
<protein>
    <submittedName>
        <fullName evidence="2">ABC transporter permease</fullName>
    </submittedName>
</protein>
<comment type="caution">
    <text evidence="2">The sequence shown here is derived from an EMBL/GenBank/DDBJ whole genome shotgun (WGS) entry which is preliminary data.</text>
</comment>
<evidence type="ECO:0000313" key="3">
    <source>
        <dbReference type="Proteomes" id="UP000824111"/>
    </source>
</evidence>
<dbReference type="Proteomes" id="UP000824111">
    <property type="component" value="Unassembled WGS sequence"/>
</dbReference>
<sequence length="132" mass="15414">MYQFLWYFFIFAFLGWCVEVAFEAVLHGKFINRGLLNGPVCPIYGFGVVLVYYLLRPLSDSFMMLFVGSVLLTSALKWLTGFVLEKVFHQRWWDYSHRRFNLNGYICLPFSLAWGAACVFVINFLIPLANIF</sequence>
<reference evidence="2" key="1">
    <citation type="submission" date="2020-10" db="EMBL/GenBank/DDBJ databases">
        <authorList>
            <person name="Gilroy R."/>
        </authorList>
    </citation>
    <scope>NUCLEOTIDE SEQUENCE</scope>
    <source>
        <strain evidence="2">ChiSjej4B22-9803</strain>
    </source>
</reference>
<organism evidence="2 3">
    <name type="scientific">Candidatus Avimonoglobus intestinipullorum</name>
    <dbReference type="NCBI Taxonomy" id="2840699"/>
    <lineage>
        <taxon>Bacteria</taxon>
        <taxon>Bacillati</taxon>
        <taxon>Bacillota</taxon>
        <taxon>Clostridia</taxon>
        <taxon>Eubacteriales</taxon>
        <taxon>Candidatus Avimonoglobus</taxon>
    </lineage>
</organism>
<evidence type="ECO:0000313" key="2">
    <source>
        <dbReference type="EMBL" id="HIU48993.1"/>
    </source>
</evidence>
<keyword evidence="1" id="KW-1133">Transmembrane helix</keyword>
<feature type="transmembrane region" description="Helical" evidence="1">
    <location>
        <begin position="61"/>
        <end position="84"/>
    </location>
</feature>
<feature type="transmembrane region" description="Helical" evidence="1">
    <location>
        <begin position="35"/>
        <end position="55"/>
    </location>
</feature>
<dbReference type="Pfam" id="PF06541">
    <property type="entry name" value="ABC_trans_CmpB"/>
    <property type="match status" value="1"/>
</dbReference>
<keyword evidence="1" id="KW-0472">Membrane</keyword>
<keyword evidence="1" id="KW-0812">Transmembrane</keyword>
<feature type="transmembrane region" description="Helical" evidence="1">
    <location>
        <begin position="105"/>
        <end position="126"/>
    </location>
</feature>
<reference evidence="2" key="2">
    <citation type="journal article" date="2021" name="PeerJ">
        <title>Extensive microbial diversity within the chicken gut microbiome revealed by metagenomics and culture.</title>
        <authorList>
            <person name="Gilroy R."/>
            <person name="Ravi A."/>
            <person name="Getino M."/>
            <person name="Pursley I."/>
            <person name="Horton D.L."/>
            <person name="Alikhan N.F."/>
            <person name="Baker D."/>
            <person name="Gharbi K."/>
            <person name="Hall N."/>
            <person name="Watson M."/>
            <person name="Adriaenssens E.M."/>
            <person name="Foster-Nyarko E."/>
            <person name="Jarju S."/>
            <person name="Secka A."/>
            <person name="Antonio M."/>
            <person name="Oren A."/>
            <person name="Chaudhuri R.R."/>
            <person name="La Ragione R."/>
            <person name="Hildebrand F."/>
            <person name="Pallen M.J."/>
        </authorList>
    </citation>
    <scope>NUCLEOTIDE SEQUENCE</scope>
    <source>
        <strain evidence="2">ChiSjej4B22-9803</strain>
    </source>
</reference>
<name>A0A9D1LVS2_9FIRM</name>
<evidence type="ECO:0000256" key="1">
    <source>
        <dbReference type="SAM" id="Phobius"/>
    </source>
</evidence>
<feature type="non-terminal residue" evidence="2">
    <location>
        <position position="132"/>
    </location>
</feature>
<dbReference type="InterPro" id="IPR010540">
    <property type="entry name" value="CmpB_TMEM229"/>
</dbReference>
<accession>A0A9D1LVS2</accession>